<dbReference type="PANTHER" id="PTHR46034">
    <property type="match status" value="1"/>
</dbReference>
<organism evidence="3 4">
    <name type="scientific">Chrysochromulina tobinii</name>
    <dbReference type="NCBI Taxonomy" id="1460289"/>
    <lineage>
        <taxon>Eukaryota</taxon>
        <taxon>Haptista</taxon>
        <taxon>Haptophyta</taxon>
        <taxon>Prymnesiophyceae</taxon>
        <taxon>Prymnesiales</taxon>
        <taxon>Chrysochromulinaceae</taxon>
        <taxon>Chrysochromulina</taxon>
    </lineage>
</organism>
<name>A0A0M0K9B0_9EUKA</name>
<dbReference type="Proteomes" id="UP000037460">
    <property type="component" value="Unassembled WGS sequence"/>
</dbReference>
<sequence>MHQPSASSLPSGRCGASAHLKPSREADSLGAGGLGAASPAPAMLSADMAAPSGMILRPPSAVVTGRMGSGVEDGDEGARADDAMGGVVMGGVPGSMRLVPGGGALSEVLDEAGAPQAASGIIFGCTSSTFDECFALSMVGLPRKYLPLVKSIVGGYTLIFLFNFSDRQLHGVYLATSDGQENLSLTAWRTSAPQPKLNGADGEIDASDADGSPFPAQCTFNIVEEFAAVPEAEFRHILEYTERQRFKFKLSRWQCRDLLETLCMYDAKQRARRLFDELQLS</sequence>
<evidence type="ECO:0000259" key="2">
    <source>
        <dbReference type="PROSITE" id="PS51222"/>
    </source>
</evidence>
<feature type="domain" description="DCD" evidence="2">
    <location>
        <begin position="116"/>
        <end position="264"/>
    </location>
</feature>
<dbReference type="GO" id="GO:0034976">
    <property type="term" value="P:response to endoplasmic reticulum stress"/>
    <property type="evidence" value="ECO:0007669"/>
    <property type="project" value="InterPro"/>
</dbReference>
<dbReference type="OrthoDB" id="45365at2759"/>
<feature type="region of interest" description="Disordered" evidence="1">
    <location>
        <begin position="1"/>
        <end position="33"/>
    </location>
</feature>
<accession>A0A0M0K9B0</accession>
<evidence type="ECO:0000256" key="1">
    <source>
        <dbReference type="SAM" id="MobiDB-lite"/>
    </source>
</evidence>
<dbReference type="PROSITE" id="PS51222">
    <property type="entry name" value="DCD"/>
    <property type="match status" value="1"/>
</dbReference>
<dbReference type="EMBL" id="JWZX01000888">
    <property type="protein sequence ID" value="KOO35394.1"/>
    <property type="molecule type" value="Genomic_DNA"/>
</dbReference>
<comment type="caution">
    <text evidence="3">The sequence shown here is derived from an EMBL/GenBank/DDBJ whole genome shotgun (WGS) entry which is preliminary data.</text>
</comment>
<dbReference type="AlphaFoldDB" id="A0A0M0K9B0"/>
<keyword evidence="4" id="KW-1185">Reference proteome</keyword>
<dbReference type="InterPro" id="IPR044832">
    <property type="entry name" value="NRP-like"/>
</dbReference>
<feature type="compositionally biased region" description="Polar residues" evidence="1">
    <location>
        <begin position="1"/>
        <end position="10"/>
    </location>
</feature>
<protein>
    <submittedName>
        <fullName evidence="3">Dcd (Development and cell death) domain protein</fullName>
    </submittedName>
</protein>
<dbReference type="InterPro" id="IPR013989">
    <property type="entry name" value="Dev_and_cell_death_domain"/>
</dbReference>
<evidence type="ECO:0000313" key="4">
    <source>
        <dbReference type="Proteomes" id="UP000037460"/>
    </source>
</evidence>
<dbReference type="Pfam" id="PF10539">
    <property type="entry name" value="Dev_Cell_Death"/>
    <property type="match status" value="1"/>
</dbReference>
<gene>
    <name evidence="3" type="ORF">Ctob_011612</name>
</gene>
<proteinExistence type="predicted"/>
<dbReference type="SMART" id="SM00767">
    <property type="entry name" value="DCD"/>
    <property type="match status" value="1"/>
</dbReference>
<reference evidence="4" key="1">
    <citation type="journal article" date="2015" name="PLoS Genet.">
        <title>Genome Sequence and Transcriptome Analyses of Chrysochromulina tobin: Metabolic Tools for Enhanced Algal Fitness in the Prominent Order Prymnesiales (Haptophyceae).</title>
        <authorList>
            <person name="Hovde B.T."/>
            <person name="Deodato C.R."/>
            <person name="Hunsperger H.M."/>
            <person name="Ryken S.A."/>
            <person name="Yost W."/>
            <person name="Jha R.K."/>
            <person name="Patterson J."/>
            <person name="Monnat R.J. Jr."/>
            <person name="Barlow S.B."/>
            <person name="Starkenburg S.R."/>
            <person name="Cattolico R.A."/>
        </authorList>
    </citation>
    <scope>NUCLEOTIDE SEQUENCE</scope>
    <source>
        <strain evidence="4">CCMP291</strain>
    </source>
</reference>
<dbReference type="PANTHER" id="PTHR46034:SF7">
    <property type="entry name" value="INFLUENZA VIRUS NS1A-BINDING PROTEIN"/>
    <property type="match status" value="1"/>
</dbReference>
<evidence type="ECO:0000313" key="3">
    <source>
        <dbReference type="EMBL" id="KOO35394.1"/>
    </source>
</evidence>